<reference evidence="1 2" key="1">
    <citation type="submission" date="2019-09" db="EMBL/GenBank/DDBJ databases">
        <title>Genome sequence of Roseospira marina, one of the more divergent members of the non-sulfur purple photosynthetic bacterial family, the Rhodospirillaceae.</title>
        <authorList>
            <person name="Meyer T."/>
            <person name="Kyndt J."/>
        </authorList>
    </citation>
    <scope>NUCLEOTIDE SEQUENCE [LARGE SCALE GENOMIC DNA]</scope>
    <source>
        <strain evidence="1 2">DSM 15113</strain>
    </source>
</reference>
<accession>A0A5M6I8L5</accession>
<dbReference type="Pfam" id="PF20045">
    <property type="entry name" value="DUF6447"/>
    <property type="match status" value="1"/>
</dbReference>
<dbReference type="RefSeq" id="WP_150063718.1">
    <property type="nucleotide sequence ID" value="NZ_JACHII010000022.1"/>
</dbReference>
<evidence type="ECO:0000313" key="1">
    <source>
        <dbReference type="EMBL" id="KAA5604155.1"/>
    </source>
</evidence>
<dbReference type="Proteomes" id="UP000324065">
    <property type="component" value="Unassembled WGS sequence"/>
</dbReference>
<gene>
    <name evidence="1" type="ORF">F1188_17385</name>
</gene>
<organism evidence="1 2">
    <name type="scientific">Roseospira marina</name>
    <dbReference type="NCBI Taxonomy" id="140057"/>
    <lineage>
        <taxon>Bacteria</taxon>
        <taxon>Pseudomonadati</taxon>
        <taxon>Pseudomonadota</taxon>
        <taxon>Alphaproteobacteria</taxon>
        <taxon>Rhodospirillales</taxon>
        <taxon>Rhodospirillaceae</taxon>
        <taxon>Roseospira</taxon>
    </lineage>
</organism>
<comment type="caution">
    <text evidence="1">The sequence shown here is derived from an EMBL/GenBank/DDBJ whole genome shotgun (WGS) entry which is preliminary data.</text>
</comment>
<dbReference type="EMBL" id="VWPJ01000022">
    <property type="protein sequence ID" value="KAA5604155.1"/>
    <property type="molecule type" value="Genomic_DNA"/>
</dbReference>
<dbReference type="InterPro" id="IPR045615">
    <property type="entry name" value="DUF6447"/>
</dbReference>
<dbReference type="OrthoDB" id="7868158at2"/>
<name>A0A5M6I8L5_9PROT</name>
<dbReference type="AlphaFoldDB" id="A0A5M6I8L5"/>
<evidence type="ECO:0000313" key="2">
    <source>
        <dbReference type="Proteomes" id="UP000324065"/>
    </source>
</evidence>
<proteinExistence type="predicted"/>
<protein>
    <submittedName>
        <fullName evidence="1">Uncharacterized protein</fullName>
    </submittedName>
</protein>
<keyword evidence="2" id="KW-1185">Reference proteome</keyword>
<sequence>MAEPTTVTIDGTEYALDSLSDTARKLIDALRTADMEIARTQAQVSMFQVARSSYANALKAELDGTA</sequence>